<reference evidence="7" key="3">
    <citation type="submission" date="2020-04" db="EMBL/GenBank/DDBJ databases">
        <authorList>
            <person name="Tanveer F."/>
            <person name="Xie Y."/>
            <person name="Shinwari Z.K."/>
        </authorList>
    </citation>
    <scope>NUCLEOTIDE SEQUENCE</scope>
    <source>
        <strain evidence="7">MOSEL-ME25</strain>
    </source>
</reference>
<reference evidence="7 9" key="4">
    <citation type="submission" date="2022-12" db="EMBL/GenBank/DDBJ databases">
        <title>Genome analysis and biological profiling of marine Salinicoccus roseus MOSEL-ME25.</title>
        <authorList>
            <person name="Mirza F.T."/>
            <person name="Xie Y."/>
            <person name="Shinwari Z.K."/>
        </authorList>
    </citation>
    <scope>NUCLEOTIDE SEQUENCE [LARGE SCALE GENOMIC DNA]</scope>
    <source>
        <strain evidence="7 9">MOSEL-ME25</strain>
    </source>
</reference>
<proteinExistence type="inferred from homology"/>
<organism evidence="6 8">
    <name type="scientific">Salinicoccus roseus</name>
    <dbReference type="NCBI Taxonomy" id="45670"/>
    <lineage>
        <taxon>Bacteria</taxon>
        <taxon>Bacillati</taxon>
        <taxon>Bacillota</taxon>
        <taxon>Bacilli</taxon>
        <taxon>Bacillales</taxon>
        <taxon>Staphylococcaceae</taxon>
        <taxon>Salinicoccus</taxon>
    </lineage>
</organism>
<comment type="caution">
    <text evidence="6">The sequence shown here is derived from an EMBL/GenBank/DDBJ whole genome shotgun (WGS) entry which is preliminary data.</text>
</comment>
<gene>
    <name evidence="7" type="ORF">F7P68_0009015</name>
    <name evidence="6" type="ORF">SN16_07640</name>
</gene>
<dbReference type="PANTHER" id="PTHR30126">
    <property type="entry name" value="HTH-TYPE TRANSCRIPTIONAL REGULATOR"/>
    <property type="match status" value="1"/>
</dbReference>
<reference evidence="9" key="2">
    <citation type="submission" date="2020-04" db="EMBL/GenBank/DDBJ databases">
        <title>Genome analysis and biological profiling of marine Cellulosimicrobium funkei MOSEL-ME6.</title>
        <authorList>
            <person name="Tanveer F."/>
            <person name="Xie Y."/>
            <person name="Shinwari Z.K."/>
        </authorList>
    </citation>
    <scope>NUCLEOTIDE SEQUENCE [LARGE SCALE GENOMIC DNA]</scope>
    <source>
        <strain evidence="9">MOSEL-ME25</strain>
    </source>
</reference>
<keyword evidence="9" id="KW-1185">Reference proteome</keyword>
<dbReference type="GO" id="GO:0000976">
    <property type="term" value="F:transcription cis-regulatory region binding"/>
    <property type="evidence" value="ECO:0007669"/>
    <property type="project" value="TreeGrafter"/>
</dbReference>
<dbReference type="Proteomes" id="UP000031546">
    <property type="component" value="Unassembled WGS sequence"/>
</dbReference>
<dbReference type="Pfam" id="PF03466">
    <property type="entry name" value="LysR_substrate"/>
    <property type="match status" value="1"/>
</dbReference>
<keyword evidence="3" id="KW-0238">DNA-binding</keyword>
<evidence type="ECO:0000313" key="9">
    <source>
        <dbReference type="Proteomes" id="UP000527860"/>
    </source>
</evidence>
<feature type="domain" description="HTH lysR-type" evidence="5">
    <location>
        <begin position="1"/>
        <end position="58"/>
    </location>
</feature>
<dbReference type="Gene3D" id="3.40.190.290">
    <property type="match status" value="1"/>
</dbReference>
<dbReference type="OrthoDB" id="107670at2"/>
<evidence type="ECO:0000256" key="1">
    <source>
        <dbReference type="ARBA" id="ARBA00009437"/>
    </source>
</evidence>
<dbReference type="RefSeq" id="WP_040106034.1">
    <property type="nucleotide sequence ID" value="NZ_JABEVU030000001.1"/>
</dbReference>
<keyword evidence="2" id="KW-0805">Transcription regulation</keyword>
<accession>A0A0C2HM03</accession>
<dbReference type="InterPro" id="IPR000847">
    <property type="entry name" value="LysR_HTH_N"/>
</dbReference>
<evidence type="ECO:0000259" key="5">
    <source>
        <dbReference type="PROSITE" id="PS50931"/>
    </source>
</evidence>
<dbReference type="CDD" id="cd05466">
    <property type="entry name" value="PBP2_LTTR_substrate"/>
    <property type="match status" value="1"/>
</dbReference>
<dbReference type="Pfam" id="PF00126">
    <property type="entry name" value="HTH_1"/>
    <property type="match status" value="1"/>
</dbReference>
<dbReference type="EMBL" id="JXII01000006">
    <property type="protein sequence ID" value="KIH70576.1"/>
    <property type="molecule type" value="Genomic_DNA"/>
</dbReference>
<comment type="similarity">
    <text evidence="1">Belongs to the LysR transcriptional regulatory family.</text>
</comment>
<dbReference type="PRINTS" id="PR00039">
    <property type="entry name" value="HTHLYSR"/>
</dbReference>
<dbReference type="PANTHER" id="PTHR30126:SF78">
    <property type="entry name" value="HTH LYSR-TYPE DOMAIN-CONTAINING PROTEIN"/>
    <property type="match status" value="1"/>
</dbReference>
<dbReference type="EMBL" id="JABEVU030000001">
    <property type="protein sequence ID" value="MDB0580670.1"/>
    <property type="molecule type" value="Genomic_DNA"/>
</dbReference>
<evidence type="ECO:0000313" key="8">
    <source>
        <dbReference type="Proteomes" id="UP000031546"/>
    </source>
</evidence>
<dbReference type="InterPro" id="IPR005119">
    <property type="entry name" value="LysR_subst-bd"/>
</dbReference>
<keyword evidence="4" id="KW-0804">Transcription</keyword>
<evidence type="ECO:0000313" key="7">
    <source>
        <dbReference type="EMBL" id="MDB0580670.1"/>
    </source>
</evidence>
<evidence type="ECO:0000256" key="4">
    <source>
        <dbReference type="ARBA" id="ARBA00023163"/>
    </source>
</evidence>
<dbReference type="STRING" id="45670.SN16_07640"/>
<dbReference type="InterPro" id="IPR036388">
    <property type="entry name" value="WH-like_DNA-bd_sf"/>
</dbReference>
<dbReference type="GeneID" id="77845424"/>
<dbReference type="Gene3D" id="1.10.10.10">
    <property type="entry name" value="Winged helix-like DNA-binding domain superfamily/Winged helix DNA-binding domain"/>
    <property type="match status" value="1"/>
</dbReference>
<evidence type="ECO:0000256" key="2">
    <source>
        <dbReference type="ARBA" id="ARBA00023015"/>
    </source>
</evidence>
<sequence length="288" mass="33493">MNEKDWRLLVSLHEEGNITRTAKKLYLSQPSLTYRIKQLEKEFGIKILHRGNKGISFTSEGEYMVHYARRMLNELKETHDLLANMSETVKGSLRLGASSNFALYELPSILEGFIFNHPEVEVQLKTGWSSEIISQLQEESIQAAFVRGDLKWNGKKVLLNEENLQVVSSKKIAMEDLPKLNYIKYHTDPLLKATFDNWWMENFNHPAHTSMEVDRIETCKEMVKKGLGYSLMPSISLNGEENLHTMDMKIDGKVIKRKSWLLYKEEMLDLKMVYSLISYVNSYYNLDI</sequence>
<dbReference type="Proteomes" id="UP000527860">
    <property type="component" value="Unassembled WGS sequence"/>
</dbReference>
<dbReference type="AlphaFoldDB" id="A0A0C2HM03"/>
<dbReference type="GO" id="GO:0003700">
    <property type="term" value="F:DNA-binding transcription factor activity"/>
    <property type="evidence" value="ECO:0007669"/>
    <property type="project" value="InterPro"/>
</dbReference>
<dbReference type="SUPFAM" id="SSF53850">
    <property type="entry name" value="Periplasmic binding protein-like II"/>
    <property type="match status" value="1"/>
</dbReference>
<dbReference type="InterPro" id="IPR036390">
    <property type="entry name" value="WH_DNA-bd_sf"/>
</dbReference>
<evidence type="ECO:0000256" key="3">
    <source>
        <dbReference type="ARBA" id="ARBA00023125"/>
    </source>
</evidence>
<name>A0A0C2HM03_9STAP</name>
<dbReference type="SUPFAM" id="SSF46785">
    <property type="entry name" value="Winged helix' DNA-binding domain"/>
    <property type="match status" value="1"/>
</dbReference>
<reference evidence="6 8" key="1">
    <citation type="submission" date="2015-01" db="EMBL/GenBank/DDBJ databases">
        <title>Genome sequences of high lactate-tolerant strain Salinicoccus roseus W12 with industrial interest.</title>
        <authorList>
            <person name="Wang H."/>
            <person name="Yu B."/>
        </authorList>
    </citation>
    <scope>NUCLEOTIDE SEQUENCE [LARGE SCALE GENOMIC DNA]</scope>
    <source>
        <strain evidence="6 8">W12</strain>
    </source>
</reference>
<dbReference type="PROSITE" id="PS50931">
    <property type="entry name" value="HTH_LYSR"/>
    <property type="match status" value="1"/>
</dbReference>
<protein>
    <submittedName>
        <fullName evidence="6">LysR family transcriptional regulator</fullName>
    </submittedName>
</protein>
<evidence type="ECO:0000313" key="6">
    <source>
        <dbReference type="EMBL" id="KIH70576.1"/>
    </source>
</evidence>